<dbReference type="Proteomes" id="UP001597374">
    <property type="component" value="Unassembled WGS sequence"/>
</dbReference>
<keyword evidence="2" id="KW-0489">Methyltransferase</keyword>
<accession>A0ABW5D1F9</accession>
<keyword evidence="2" id="KW-0808">Transferase</keyword>
<feature type="domain" description="Methyltransferase" evidence="1">
    <location>
        <begin position="37"/>
        <end position="135"/>
    </location>
</feature>
<evidence type="ECO:0000313" key="2">
    <source>
        <dbReference type="EMBL" id="MFD2247349.1"/>
    </source>
</evidence>
<dbReference type="Pfam" id="PF13649">
    <property type="entry name" value="Methyltransf_25"/>
    <property type="match status" value="1"/>
</dbReference>
<dbReference type="Gene3D" id="3.40.50.150">
    <property type="entry name" value="Vaccinia Virus protein VP39"/>
    <property type="match status" value="1"/>
</dbReference>
<dbReference type="GO" id="GO:0032259">
    <property type="term" value="P:methylation"/>
    <property type="evidence" value="ECO:0007669"/>
    <property type="project" value="UniProtKB-KW"/>
</dbReference>
<dbReference type="InterPro" id="IPR029063">
    <property type="entry name" value="SAM-dependent_MTases_sf"/>
</dbReference>
<evidence type="ECO:0000259" key="1">
    <source>
        <dbReference type="Pfam" id="PF13649"/>
    </source>
</evidence>
<sequence>MSYLPNLFTTGAIRETPQKVIRKIVGEVTFTADTTTIIEIGAGRGEITKPLLHKAKGKQNLSYYAFEIDEEACQYLRKHLHALTVVNGSAFEFEKHIPPAAKVDYFISSIPLSFYKKEMIGPFLQKIKTWLKPDGKLIIIFSAAWLMPLFKKHLPQLKPYTFLSFPPYFMVVYKHKV</sequence>
<proteinExistence type="predicted"/>
<dbReference type="CDD" id="cd02440">
    <property type="entry name" value="AdoMet_MTases"/>
    <property type="match status" value="1"/>
</dbReference>
<dbReference type="RefSeq" id="WP_250430281.1">
    <property type="nucleotide sequence ID" value="NZ_JALPRR010000003.1"/>
</dbReference>
<comment type="caution">
    <text evidence="2">The sequence shown here is derived from an EMBL/GenBank/DDBJ whole genome shotgun (WGS) entry which is preliminary data.</text>
</comment>
<dbReference type="GO" id="GO:0052706">
    <property type="term" value="F:L-histidine N(alpha)-methyltransferase activity"/>
    <property type="evidence" value="ECO:0007669"/>
    <property type="project" value="UniProtKB-EC"/>
</dbReference>
<name>A0ABW5D1F9_9BACT</name>
<dbReference type="EC" id="2.1.1.44" evidence="2"/>
<keyword evidence="3" id="KW-1185">Reference proteome</keyword>
<gene>
    <name evidence="2" type="ORF">ACFSKP_13870</name>
</gene>
<dbReference type="EMBL" id="JBHUIM010000002">
    <property type="protein sequence ID" value="MFD2247349.1"/>
    <property type="molecule type" value="Genomic_DNA"/>
</dbReference>
<dbReference type="InterPro" id="IPR041698">
    <property type="entry name" value="Methyltransf_25"/>
</dbReference>
<reference evidence="3" key="1">
    <citation type="journal article" date="2019" name="Int. J. Syst. Evol. Microbiol.">
        <title>The Global Catalogue of Microorganisms (GCM) 10K type strain sequencing project: providing services to taxonomists for standard genome sequencing and annotation.</title>
        <authorList>
            <consortium name="The Broad Institute Genomics Platform"/>
            <consortium name="The Broad Institute Genome Sequencing Center for Infectious Disease"/>
            <person name="Wu L."/>
            <person name="Ma J."/>
        </authorList>
    </citation>
    <scope>NUCLEOTIDE SEQUENCE [LARGE SCALE GENOMIC DNA]</scope>
    <source>
        <strain evidence="3">CGMCC 4.1782</strain>
    </source>
</reference>
<dbReference type="SUPFAM" id="SSF53335">
    <property type="entry name" value="S-adenosyl-L-methionine-dependent methyltransferases"/>
    <property type="match status" value="1"/>
</dbReference>
<organism evidence="2 3">
    <name type="scientific">Pontibacter ruber</name>
    <dbReference type="NCBI Taxonomy" id="1343895"/>
    <lineage>
        <taxon>Bacteria</taxon>
        <taxon>Pseudomonadati</taxon>
        <taxon>Bacteroidota</taxon>
        <taxon>Cytophagia</taxon>
        <taxon>Cytophagales</taxon>
        <taxon>Hymenobacteraceae</taxon>
        <taxon>Pontibacter</taxon>
    </lineage>
</organism>
<evidence type="ECO:0000313" key="3">
    <source>
        <dbReference type="Proteomes" id="UP001597374"/>
    </source>
</evidence>
<protein>
    <submittedName>
        <fullName evidence="2">L-histidine N(Alpha)-methyltransferase</fullName>
        <ecNumber evidence="2">2.1.1.44</ecNumber>
    </submittedName>
</protein>